<dbReference type="InterPro" id="IPR025438">
    <property type="entry name" value="DUF4180"/>
</dbReference>
<gene>
    <name evidence="2" type="ORF">ACFOOL_11540</name>
</gene>
<protein>
    <submittedName>
        <fullName evidence="2">DUF4180 domain-containing protein</fullName>
    </submittedName>
</protein>
<dbReference type="RefSeq" id="WP_380097205.1">
    <property type="nucleotide sequence ID" value="NZ_JBHRYD010000010.1"/>
</dbReference>
<name>A0ABV7X458_9HYPH</name>
<evidence type="ECO:0000259" key="1">
    <source>
        <dbReference type="Pfam" id="PF13788"/>
    </source>
</evidence>
<dbReference type="Proteomes" id="UP001595613">
    <property type="component" value="Unassembled WGS sequence"/>
</dbReference>
<feature type="domain" description="DUF4180" evidence="1">
    <location>
        <begin position="14"/>
        <end position="115"/>
    </location>
</feature>
<comment type="caution">
    <text evidence="2">The sequence shown here is derived from an EMBL/GenBank/DDBJ whole genome shotgun (WGS) entry which is preliminary data.</text>
</comment>
<accession>A0ABV7X458</accession>
<dbReference type="Pfam" id="PF13788">
    <property type="entry name" value="DUF4180"/>
    <property type="match status" value="1"/>
</dbReference>
<reference evidence="3" key="1">
    <citation type="journal article" date="2019" name="Int. J. Syst. Evol. Microbiol.">
        <title>The Global Catalogue of Microorganisms (GCM) 10K type strain sequencing project: providing services to taxonomists for standard genome sequencing and annotation.</title>
        <authorList>
            <consortium name="The Broad Institute Genomics Platform"/>
            <consortium name="The Broad Institute Genome Sequencing Center for Infectious Disease"/>
            <person name="Wu L."/>
            <person name="Ma J."/>
        </authorList>
    </citation>
    <scope>NUCLEOTIDE SEQUENCE [LARGE SCALE GENOMIC DNA]</scope>
    <source>
        <strain evidence="3">KCTC 42281</strain>
    </source>
</reference>
<sequence length="121" mass="13088">MTTEAHGGLVLFFVAARGPALASEQDALDLIGATYGTQTDVLVVPAERFAPQFFDLATRQAGLFFQKLQNYRLRLVILGDVSGHVARSKALRDFVTETNRTGHHLFAADREAMLAGLGGRG</sequence>
<evidence type="ECO:0000313" key="2">
    <source>
        <dbReference type="EMBL" id="MFC3705388.1"/>
    </source>
</evidence>
<keyword evidence="3" id="KW-1185">Reference proteome</keyword>
<organism evidence="2 3">
    <name type="scientific">Devosia honganensis</name>
    <dbReference type="NCBI Taxonomy" id="1610527"/>
    <lineage>
        <taxon>Bacteria</taxon>
        <taxon>Pseudomonadati</taxon>
        <taxon>Pseudomonadota</taxon>
        <taxon>Alphaproteobacteria</taxon>
        <taxon>Hyphomicrobiales</taxon>
        <taxon>Devosiaceae</taxon>
        <taxon>Devosia</taxon>
    </lineage>
</organism>
<dbReference type="EMBL" id="JBHRYD010000010">
    <property type="protein sequence ID" value="MFC3705388.1"/>
    <property type="molecule type" value="Genomic_DNA"/>
</dbReference>
<proteinExistence type="predicted"/>
<evidence type="ECO:0000313" key="3">
    <source>
        <dbReference type="Proteomes" id="UP001595613"/>
    </source>
</evidence>